<feature type="domain" description="DUF7612" evidence="3">
    <location>
        <begin position="694"/>
        <end position="826"/>
    </location>
</feature>
<comment type="caution">
    <text evidence="6">The sequence shown here is derived from an EMBL/GenBank/DDBJ whole genome shotgun (WGS) entry which is preliminary data.</text>
</comment>
<evidence type="ECO:0000259" key="2">
    <source>
        <dbReference type="Pfam" id="PF24586"/>
    </source>
</evidence>
<feature type="region of interest" description="Disordered" evidence="1">
    <location>
        <begin position="419"/>
        <end position="438"/>
    </location>
</feature>
<feature type="compositionally biased region" description="Polar residues" evidence="1">
    <location>
        <begin position="178"/>
        <end position="198"/>
    </location>
</feature>
<feature type="region of interest" description="Disordered" evidence="1">
    <location>
        <begin position="98"/>
        <end position="118"/>
    </location>
</feature>
<feature type="region of interest" description="Disordered" evidence="1">
    <location>
        <begin position="1"/>
        <end position="20"/>
    </location>
</feature>
<dbReference type="Pfam" id="PF24586">
    <property type="entry name" value="DUF7611"/>
    <property type="match status" value="1"/>
</dbReference>
<name>A0A5M8Q488_9LECA</name>
<evidence type="ECO:0000259" key="4">
    <source>
        <dbReference type="Pfam" id="PF24588"/>
    </source>
</evidence>
<feature type="domain" description="DUF7614" evidence="5">
    <location>
        <begin position="993"/>
        <end position="1119"/>
    </location>
</feature>
<feature type="compositionally biased region" description="Basic and acidic residues" evidence="1">
    <location>
        <begin position="419"/>
        <end position="434"/>
    </location>
</feature>
<evidence type="ECO:0000259" key="5">
    <source>
        <dbReference type="Pfam" id="PF24589"/>
    </source>
</evidence>
<dbReference type="Proteomes" id="UP000324767">
    <property type="component" value="Unassembled WGS sequence"/>
</dbReference>
<feature type="domain" description="DUF7613" evidence="4">
    <location>
        <begin position="832"/>
        <end position="987"/>
    </location>
</feature>
<organism evidence="6 7">
    <name type="scientific">Lasallia pustulata</name>
    <dbReference type="NCBI Taxonomy" id="136370"/>
    <lineage>
        <taxon>Eukaryota</taxon>
        <taxon>Fungi</taxon>
        <taxon>Dikarya</taxon>
        <taxon>Ascomycota</taxon>
        <taxon>Pezizomycotina</taxon>
        <taxon>Lecanoromycetes</taxon>
        <taxon>OSLEUM clade</taxon>
        <taxon>Umbilicariomycetidae</taxon>
        <taxon>Umbilicariales</taxon>
        <taxon>Umbilicariaceae</taxon>
        <taxon>Lasallia</taxon>
    </lineage>
</organism>
<evidence type="ECO:0000313" key="6">
    <source>
        <dbReference type="EMBL" id="KAA6416025.1"/>
    </source>
</evidence>
<dbReference type="Pfam" id="PF24587">
    <property type="entry name" value="DUF7612"/>
    <property type="match status" value="1"/>
</dbReference>
<proteinExistence type="predicted"/>
<reference evidence="6 7" key="1">
    <citation type="submission" date="2019-09" db="EMBL/GenBank/DDBJ databases">
        <title>The hologenome of the rock-dwelling lichen Lasallia pustulata.</title>
        <authorList>
            <person name="Greshake Tzovaras B."/>
            <person name="Segers F."/>
            <person name="Bicker A."/>
            <person name="Dal Grande F."/>
            <person name="Otte J."/>
            <person name="Hankeln T."/>
            <person name="Schmitt I."/>
            <person name="Ebersberger I."/>
        </authorList>
    </citation>
    <scope>NUCLEOTIDE SEQUENCE [LARGE SCALE GENOMIC DNA]</scope>
    <source>
        <strain evidence="6">A1-1</strain>
    </source>
</reference>
<feature type="domain" description="DUF7611" evidence="2">
    <location>
        <begin position="544"/>
        <end position="688"/>
    </location>
</feature>
<sequence>MPESSLAVGETSNDRKALGKHNWRAKLFANGRSKGEDQQKDVGLATDVTDFFNSACRTTPAKLRIEHSIGVATAQHLPSAAGASRSDTEAALHIEKPFEQSTRTRSASPLKRGRNKGLHVRFTDVPPLIIGEGGDEADLPPKEISRARWGLEQGHGGHLSDAENGEVKAEKCSYEQLPRQSSRTTQNICKKGNPTSFLENGPGIVELEQRQEATNEDNEDAGVLPPRSSTAEAFANAVQSRIKLEDQEVLLDVRMSSPSLNDAAIKHAEDTSQSRPPRGYTLSDIDSVAARSLGATPSLQSPSLTQANSLQSHVLASIAPRESPPSTGGSRLGDDAVQCYGSPGDGLSKAKPFSFRAVAHAIGSDALEDFAARIQHYDSVFRRTATADRPDTNIALVEWSRAARWWFLKGRCDLEGAIRSRPRSADSSKTDRDSSSLPDVSQAHIDLAKAWWILKQVIPEHPTLKHYGNAGMKSIAAIVRGSKDENLAQTVEMHAGLVASMRALTMSMKRNHLLPPDPEIGYQPTGLDMRIWSAPAPLASYLLPLLSSRSSQGSVHNGPSYDTDHLSHVPIGDTANLFCYGSMFVLMLIIVRSDSGEGTRLPCVLSIVREPTHRHMGAILASQDERVCLVIQSGRSAGLTWSDVEWKAPEWQIQTKLTDSIEVQVQFKEYDYNILRSLIAYNQNVMSSFEPMDQDVLLFETTLKNFTCLDPRRSKNFPNDAVKLCRLRLFEKNVTRVEGTGPRKEHQGYRMKVITPPDVKALGAFEAHVSCTKPVFFSYLRGEEGAPALLLQLSDEGHYSAGTSFRVVMTFEEAAQRAEVHSLLNATTLGSSERNIATLLLRNLSIRRRSLAGDTMSGSQILPTGIQWERLQIIIGSSGHTPHGHNRRMLSESLRICVALTMGTMTDRMNMSYGELQLHLSVRELNDVTFLRKPQEDLTLVVADNHDSTEIQAALHEFLNILASEDTIRTWLFKSQLDANCFQAAVTGFTVIFDGLASSFAVSRRRTVVNHKRWEASVTRVQVVAQDKIVQLLAFFEDSSHGSCMNFVLKSTDVFESFSRSGKYSIRIVDAKFAFPKGERDENRDFLCLDMPEYPGQHDDIAICFDTEEERDRFGDTLPATVNKASKLPSLRR</sequence>
<accession>A0A5M8Q488</accession>
<evidence type="ECO:0000256" key="1">
    <source>
        <dbReference type="SAM" id="MobiDB-lite"/>
    </source>
</evidence>
<dbReference type="Pfam" id="PF24589">
    <property type="entry name" value="DUF7614"/>
    <property type="match status" value="1"/>
</dbReference>
<dbReference type="EMBL" id="VXIT01000001">
    <property type="protein sequence ID" value="KAA6416025.1"/>
    <property type="molecule type" value="Genomic_DNA"/>
</dbReference>
<protein>
    <submittedName>
        <fullName evidence="6">Uncharacterized protein</fullName>
    </submittedName>
</protein>
<evidence type="ECO:0000259" key="3">
    <source>
        <dbReference type="Pfam" id="PF24587"/>
    </source>
</evidence>
<gene>
    <name evidence="6" type="ORF">FRX48_00744</name>
</gene>
<evidence type="ECO:0000313" key="7">
    <source>
        <dbReference type="Proteomes" id="UP000324767"/>
    </source>
</evidence>
<dbReference type="InterPro" id="IPR056032">
    <property type="entry name" value="DUF7613"/>
</dbReference>
<dbReference type="AlphaFoldDB" id="A0A5M8Q488"/>
<dbReference type="InterPro" id="IPR056030">
    <property type="entry name" value="DUF7611"/>
</dbReference>
<feature type="region of interest" description="Disordered" evidence="1">
    <location>
        <begin position="170"/>
        <end position="202"/>
    </location>
</feature>
<dbReference type="InterPro" id="IPR056033">
    <property type="entry name" value="DUF7614"/>
</dbReference>
<dbReference type="InterPro" id="IPR056031">
    <property type="entry name" value="DUF7612"/>
</dbReference>
<dbReference type="OrthoDB" id="4356615at2759"/>
<dbReference type="Pfam" id="PF24588">
    <property type="entry name" value="DUF7613"/>
    <property type="match status" value="1"/>
</dbReference>